<name>A0A7G2ENA3_ARATH</name>
<accession>A0A7G2ENA3</accession>
<reference evidence="3 4" key="1">
    <citation type="submission" date="2020-09" db="EMBL/GenBank/DDBJ databases">
        <authorList>
            <person name="Ashkenazy H."/>
        </authorList>
    </citation>
    <scope>NUCLEOTIDE SEQUENCE [LARGE SCALE GENOMIC DNA]</scope>
    <source>
        <strain evidence="4">cv. Cdm-0</strain>
    </source>
</reference>
<dbReference type="InterPro" id="IPR023342">
    <property type="entry name" value="APO_dom"/>
</dbReference>
<organism evidence="3 4">
    <name type="scientific">Arabidopsis thaliana</name>
    <name type="common">Mouse-ear cress</name>
    <dbReference type="NCBI Taxonomy" id="3702"/>
    <lineage>
        <taxon>Eukaryota</taxon>
        <taxon>Viridiplantae</taxon>
        <taxon>Streptophyta</taxon>
        <taxon>Embryophyta</taxon>
        <taxon>Tracheophyta</taxon>
        <taxon>Spermatophyta</taxon>
        <taxon>Magnoliopsida</taxon>
        <taxon>eudicotyledons</taxon>
        <taxon>Gunneridae</taxon>
        <taxon>Pentapetalae</taxon>
        <taxon>rosids</taxon>
        <taxon>malvids</taxon>
        <taxon>Brassicales</taxon>
        <taxon>Brassicaceae</taxon>
        <taxon>Camelineae</taxon>
        <taxon>Arabidopsis</taxon>
    </lineage>
</organism>
<dbReference type="GO" id="GO:0003723">
    <property type="term" value="F:RNA binding"/>
    <property type="evidence" value="ECO:0007669"/>
    <property type="project" value="InterPro"/>
</dbReference>
<dbReference type="PROSITE" id="PS51499">
    <property type="entry name" value="APO"/>
    <property type="match status" value="1"/>
</dbReference>
<evidence type="ECO:0000313" key="4">
    <source>
        <dbReference type="Proteomes" id="UP000516314"/>
    </source>
</evidence>
<sequence>MSNWRHKLWRKLSSFQRASYSTTSSRNNKLKLDDLRKLRPMILKRIENRAKDYPVKEIVPVAEEILIARKNLISNIAALLKVFPVLTCKFCSEVFVGKEGHLIETCRSYIRRGNNRLHEWVPGAIHPEEILQYSEIHDNPQISEEDIRSLPAGDLKYVGANALMAWEKVRAGVKKLLLVYPSKVCKRCKEVHVGPSGHKARLCGVFKYESWRGTHYWEKAGVNDLVPEKMVWHRRPQDPVVLVDEGRSYYGHAPAIVSLCSHTGAIVPLKYACKMKPQGLSFSFTNPVPNLET</sequence>
<dbReference type="EMBL" id="LR881468">
    <property type="protein sequence ID" value="CAD5323767.1"/>
    <property type="molecule type" value="Genomic_DNA"/>
</dbReference>
<evidence type="ECO:0000256" key="1">
    <source>
        <dbReference type="PROSITE-ProRule" id="PRU00832"/>
    </source>
</evidence>
<dbReference type="Pfam" id="PF05634">
    <property type="entry name" value="APO_RNA-bind"/>
    <property type="match status" value="2"/>
</dbReference>
<protein>
    <submittedName>
        <fullName evidence="3">(thale cress) hypothetical protein</fullName>
    </submittedName>
</protein>
<comment type="similarity">
    <text evidence="1">Belongs to the APO family.</text>
</comment>
<proteinExistence type="inferred from homology"/>
<evidence type="ECO:0000259" key="2">
    <source>
        <dbReference type="PROSITE" id="PS51499"/>
    </source>
</evidence>
<feature type="domain" description="APO" evidence="2">
    <location>
        <begin position="184"/>
        <end position="269"/>
    </location>
</feature>
<evidence type="ECO:0000313" key="3">
    <source>
        <dbReference type="EMBL" id="CAD5323767.1"/>
    </source>
</evidence>
<gene>
    <name evidence="3" type="ORF">AT9943_LOCUS11695</name>
</gene>
<dbReference type="AlphaFoldDB" id="A0A7G2ENA3"/>
<dbReference type="Proteomes" id="UP000516314">
    <property type="component" value="Chromosome 3"/>
</dbReference>